<dbReference type="SUPFAM" id="SSF53335">
    <property type="entry name" value="S-adenosyl-L-methionine-dependent methyltransferases"/>
    <property type="match status" value="1"/>
</dbReference>
<dbReference type="InterPro" id="IPR029064">
    <property type="entry name" value="Ribosomal_eL30-like_sf"/>
</dbReference>
<evidence type="ECO:0000313" key="5">
    <source>
        <dbReference type="EMBL" id="CAJ1377504.1"/>
    </source>
</evidence>
<dbReference type="SUPFAM" id="SSF55315">
    <property type="entry name" value="L30e-like"/>
    <property type="match status" value="1"/>
</dbReference>
<dbReference type="Proteomes" id="UP001178507">
    <property type="component" value="Unassembled WGS sequence"/>
</dbReference>
<dbReference type="SMART" id="SM00967">
    <property type="entry name" value="SpoU_sub_bind"/>
    <property type="match status" value="1"/>
</dbReference>
<reference evidence="5" key="1">
    <citation type="submission" date="2023-08" db="EMBL/GenBank/DDBJ databases">
        <authorList>
            <person name="Chen Y."/>
            <person name="Shah S."/>
            <person name="Dougan E. K."/>
            <person name="Thang M."/>
            <person name="Chan C."/>
        </authorList>
    </citation>
    <scope>NUCLEOTIDE SEQUENCE</scope>
</reference>
<comment type="caution">
    <text evidence="5">The sequence shown here is derived from an EMBL/GenBank/DDBJ whole genome shotgun (WGS) entry which is preliminary data.</text>
</comment>
<dbReference type="InterPro" id="IPR001537">
    <property type="entry name" value="SpoU_MeTrfase"/>
</dbReference>
<keyword evidence="3" id="KW-0808">Transferase</keyword>
<dbReference type="AlphaFoldDB" id="A0AA36MLY9"/>
<protein>
    <recommendedName>
        <fullName evidence="4">RNA 2-O ribose methyltransferase substrate binding domain-containing protein</fullName>
    </recommendedName>
</protein>
<dbReference type="InterPro" id="IPR013123">
    <property type="entry name" value="SpoU_subst-bd"/>
</dbReference>
<dbReference type="InterPro" id="IPR029026">
    <property type="entry name" value="tRNA_m1G_MTases_N"/>
</dbReference>
<dbReference type="PANTHER" id="PTHR43191">
    <property type="entry name" value="RRNA METHYLTRANSFERASE 3"/>
    <property type="match status" value="1"/>
</dbReference>
<dbReference type="InterPro" id="IPR051259">
    <property type="entry name" value="rRNA_Methyltransferase"/>
</dbReference>
<dbReference type="GO" id="GO:0005737">
    <property type="term" value="C:cytoplasm"/>
    <property type="evidence" value="ECO:0007669"/>
    <property type="project" value="UniProtKB-ARBA"/>
</dbReference>
<keyword evidence="2" id="KW-0489">Methyltransferase</keyword>
<dbReference type="EMBL" id="CAUJNA010000468">
    <property type="protein sequence ID" value="CAJ1377504.1"/>
    <property type="molecule type" value="Genomic_DNA"/>
</dbReference>
<name>A0AA36MLY9_9DINO</name>
<evidence type="ECO:0000259" key="4">
    <source>
        <dbReference type="SMART" id="SM00967"/>
    </source>
</evidence>
<dbReference type="CDD" id="cd18095">
    <property type="entry name" value="SpoU-like_rRNA-MTase"/>
    <property type="match status" value="1"/>
</dbReference>
<dbReference type="GO" id="GO:0006396">
    <property type="term" value="P:RNA processing"/>
    <property type="evidence" value="ECO:0007669"/>
    <property type="project" value="InterPro"/>
</dbReference>
<dbReference type="GO" id="GO:0032259">
    <property type="term" value="P:methylation"/>
    <property type="evidence" value="ECO:0007669"/>
    <property type="project" value="UniProtKB-KW"/>
</dbReference>
<dbReference type="InterPro" id="IPR029063">
    <property type="entry name" value="SAM-dependent_MTases_sf"/>
</dbReference>
<dbReference type="CDD" id="cd02440">
    <property type="entry name" value="AdoMet_MTases"/>
    <property type="match status" value="1"/>
</dbReference>
<feature type="domain" description="RNA 2-O ribose methyltransferase substrate binding" evidence="4">
    <location>
        <begin position="302"/>
        <end position="378"/>
    </location>
</feature>
<evidence type="ECO:0000313" key="6">
    <source>
        <dbReference type="Proteomes" id="UP001178507"/>
    </source>
</evidence>
<evidence type="ECO:0000256" key="1">
    <source>
        <dbReference type="ARBA" id="ARBA00007228"/>
    </source>
</evidence>
<evidence type="ECO:0000256" key="2">
    <source>
        <dbReference type="ARBA" id="ARBA00022603"/>
    </source>
</evidence>
<dbReference type="Gene3D" id="3.30.1330.30">
    <property type="match status" value="1"/>
</dbReference>
<dbReference type="Pfam" id="PF22435">
    <property type="entry name" value="MRM3-like_sub_bind"/>
    <property type="match status" value="1"/>
</dbReference>
<dbReference type="Gene3D" id="2.60.40.1180">
    <property type="entry name" value="Golgi alpha-mannosidase II"/>
    <property type="match status" value="1"/>
</dbReference>
<dbReference type="InterPro" id="IPR053888">
    <property type="entry name" value="MRM3-like_sub_bind"/>
</dbReference>
<evidence type="ECO:0000256" key="3">
    <source>
        <dbReference type="ARBA" id="ARBA00022679"/>
    </source>
</evidence>
<accession>A0AA36MLY9</accession>
<dbReference type="InterPro" id="IPR013780">
    <property type="entry name" value="Glyco_hydro_b"/>
</dbReference>
<dbReference type="SUPFAM" id="SSF75217">
    <property type="entry name" value="alpha/beta knot"/>
    <property type="match status" value="1"/>
</dbReference>
<gene>
    <name evidence="5" type="ORF">EVOR1521_LOCUS6284</name>
</gene>
<dbReference type="Gene3D" id="3.40.1280.10">
    <property type="match status" value="1"/>
</dbReference>
<comment type="similarity">
    <text evidence="1">Belongs to the class IV-like SAM-binding methyltransferase superfamily. RNA methyltransferase TrmH family.</text>
</comment>
<dbReference type="InterPro" id="IPR029028">
    <property type="entry name" value="Alpha/beta_knot_MTases"/>
</dbReference>
<dbReference type="Gene3D" id="3.40.50.150">
    <property type="entry name" value="Vaccinia Virus protein VP39"/>
    <property type="match status" value="1"/>
</dbReference>
<sequence length="537" mass="58776">MGAGEKLERYGRFTIVRPEPQAMGARKLKESVWNRADAVFSGDTEEEGPGRWKFSGNVPETWPMSYGPARYNGRFMSFRHVGVFPEQAAHWDWVNGKVRSELERVPDRPLKILNLFGYTGLASLLPAAEGAQVTHVDASKKAIGYARENQALSGLDNLPIRWICEDASKFVAREVRRGNTYDGIILDPPKYGRGPKGEVWDLYTSLPGMLRDLRQLLTEDSLFMILTAYAIRSSFVAIHELMAETLSQQGGLLESGELVEQPMIEKHQGAVKQITSHSNPIVKEIKGLVAQRKHRNQSGLFVAEGLKLATDALEAGWNVRYLAIGPEARNNPAAQKAAANAKARGALILEVSTAVMSAMTRKDNPQTVVGVYEQKILSAQDIDPTSGVLWVALDRVRDPGNLGTIIRTVDAVGGSGVVLVSDCTDPFAVEAVRATMGSLFHVPLAKMTKEEFKTFAAKWPGTVAATHLKGAVDYRTPDYSEPVLLVMGNEQKGLEDDMAAACSTLIRIPQTGQADSLNLAVATGVALYEIRRNHLEL</sequence>
<dbReference type="GO" id="GO:0008173">
    <property type="term" value="F:RNA methyltransferase activity"/>
    <property type="evidence" value="ECO:0007669"/>
    <property type="project" value="InterPro"/>
</dbReference>
<proteinExistence type="inferred from homology"/>
<keyword evidence="6" id="KW-1185">Reference proteome</keyword>
<organism evidence="5 6">
    <name type="scientific">Effrenium voratum</name>
    <dbReference type="NCBI Taxonomy" id="2562239"/>
    <lineage>
        <taxon>Eukaryota</taxon>
        <taxon>Sar</taxon>
        <taxon>Alveolata</taxon>
        <taxon>Dinophyceae</taxon>
        <taxon>Suessiales</taxon>
        <taxon>Symbiodiniaceae</taxon>
        <taxon>Effrenium</taxon>
    </lineage>
</organism>
<dbReference type="GO" id="GO:0003723">
    <property type="term" value="F:RNA binding"/>
    <property type="evidence" value="ECO:0007669"/>
    <property type="project" value="InterPro"/>
</dbReference>
<dbReference type="PANTHER" id="PTHR43191:SF2">
    <property type="entry name" value="RRNA METHYLTRANSFERASE 3, MITOCHONDRIAL"/>
    <property type="match status" value="1"/>
</dbReference>
<dbReference type="Pfam" id="PF00588">
    <property type="entry name" value="SpoU_methylase"/>
    <property type="match status" value="1"/>
</dbReference>